<dbReference type="InterPro" id="IPR051057">
    <property type="entry name" value="PI-PLC_domain"/>
</dbReference>
<dbReference type="Gene3D" id="3.20.20.190">
    <property type="entry name" value="Phosphatidylinositol (PI) phosphodiesterase"/>
    <property type="match status" value="1"/>
</dbReference>
<gene>
    <name evidence="1" type="ORF">EJ08DRAFT_577779</name>
</gene>
<accession>A0A9P4P2K2</accession>
<comment type="caution">
    <text evidence="1">The sequence shown here is derived from an EMBL/GenBank/DDBJ whole genome shotgun (WGS) entry which is preliminary data.</text>
</comment>
<sequence length="471" mass="52234">MPSKGLQIYTFIGIPNCEVEYTVPGRTLIRKDVDHWFNDHLEVDKKNIKDHFNFTERFTLQVRSNNNKITSQWCDINTLTGNVEQSTMKAMRDQRSIIKSDLIVTYGFYDADQGQAGLPNSDQVWVTVTPNRANWMGELAPAGSIQARQRFSKLVLPAAHDIGMNSMQNCDAILSRAGKTMMNLLKGTNDVVFSFASKLSKDVLVAMAPNIISGLAITQKDTLDDILAIGARYFEFRPAHLHKALLEAGTPLPDKLYFHHGPIPGMSYEEFLYGCVEFLKAHQSEIIVVQIRWDGVPAECSRPSDPELVGYLSSALISAKGSILAGSVDDMKNLTIDDLRTQRKRLIVFKATDSYSTYTDAANATLNGDTIIAEFEKLKASSPRNRAFTNLQCQATAANIPEVVIYSVVSANTSNSCLLSTKACCDSKTLPWIRRNALRRLTEEGLIVVMNDFFDGATADVAIGMSRQRLG</sequence>
<dbReference type="Proteomes" id="UP000800235">
    <property type="component" value="Unassembled WGS sequence"/>
</dbReference>
<keyword evidence="2" id="KW-1185">Reference proteome</keyword>
<evidence type="ECO:0000313" key="1">
    <source>
        <dbReference type="EMBL" id="KAF2437124.1"/>
    </source>
</evidence>
<dbReference type="PANTHER" id="PTHR13593">
    <property type="match status" value="1"/>
</dbReference>
<dbReference type="GO" id="GO:0006629">
    <property type="term" value="P:lipid metabolic process"/>
    <property type="evidence" value="ECO:0007669"/>
    <property type="project" value="InterPro"/>
</dbReference>
<evidence type="ECO:0000313" key="2">
    <source>
        <dbReference type="Proteomes" id="UP000800235"/>
    </source>
</evidence>
<dbReference type="EMBL" id="MU007009">
    <property type="protein sequence ID" value="KAF2437124.1"/>
    <property type="molecule type" value="Genomic_DNA"/>
</dbReference>
<dbReference type="InterPro" id="IPR017946">
    <property type="entry name" value="PLC-like_Pdiesterase_TIM-brl"/>
</dbReference>
<proteinExistence type="predicted"/>
<reference evidence="1" key="1">
    <citation type="journal article" date="2020" name="Stud. Mycol.">
        <title>101 Dothideomycetes genomes: a test case for predicting lifestyles and emergence of pathogens.</title>
        <authorList>
            <person name="Haridas S."/>
            <person name="Albert R."/>
            <person name="Binder M."/>
            <person name="Bloem J."/>
            <person name="Labutti K."/>
            <person name="Salamov A."/>
            <person name="Andreopoulos B."/>
            <person name="Baker S."/>
            <person name="Barry K."/>
            <person name="Bills G."/>
            <person name="Bluhm B."/>
            <person name="Cannon C."/>
            <person name="Castanera R."/>
            <person name="Culley D."/>
            <person name="Daum C."/>
            <person name="Ezra D."/>
            <person name="Gonzalez J."/>
            <person name="Henrissat B."/>
            <person name="Kuo A."/>
            <person name="Liang C."/>
            <person name="Lipzen A."/>
            <person name="Lutzoni F."/>
            <person name="Magnuson J."/>
            <person name="Mondo S."/>
            <person name="Nolan M."/>
            <person name="Ohm R."/>
            <person name="Pangilinan J."/>
            <person name="Park H.-J."/>
            <person name="Ramirez L."/>
            <person name="Alfaro M."/>
            <person name="Sun H."/>
            <person name="Tritt A."/>
            <person name="Yoshinaga Y."/>
            <person name="Zwiers L.-H."/>
            <person name="Turgeon B."/>
            <person name="Goodwin S."/>
            <person name="Spatafora J."/>
            <person name="Crous P."/>
            <person name="Grigoriev I."/>
        </authorList>
    </citation>
    <scope>NUCLEOTIDE SEQUENCE</scope>
    <source>
        <strain evidence="1">CBS 130266</strain>
    </source>
</reference>
<organism evidence="1 2">
    <name type="scientific">Tothia fuscella</name>
    <dbReference type="NCBI Taxonomy" id="1048955"/>
    <lineage>
        <taxon>Eukaryota</taxon>
        <taxon>Fungi</taxon>
        <taxon>Dikarya</taxon>
        <taxon>Ascomycota</taxon>
        <taxon>Pezizomycotina</taxon>
        <taxon>Dothideomycetes</taxon>
        <taxon>Pleosporomycetidae</taxon>
        <taxon>Venturiales</taxon>
        <taxon>Cylindrosympodiaceae</taxon>
        <taxon>Tothia</taxon>
    </lineage>
</organism>
<dbReference type="SUPFAM" id="SSF51695">
    <property type="entry name" value="PLC-like phosphodiesterases"/>
    <property type="match status" value="1"/>
</dbReference>
<name>A0A9P4P2K2_9PEZI</name>
<protein>
    <submittedName>
        <fullName evidence="1">PLC-like phosphodiesterase</fullName>
    </submittedName>
</protein>
<dbReference type="GO" id="GO:0008081">
    <property type="term" value="F:phosphoric diester hydrolase activity"/>
    <property type="evidence" value="ECO:0007669"/>
    <property type="project" value="InterPro"/>
</dbReference>
<dbReference type="PANTHER" id="PTHR13593:SF146">
    <property type="entry name" value="PLC-LIKE PHOSPHODIESTERASE"/>
    <property type="match status" value="1"/>
</dbReference>
<dbReference type="AlphaFoldDB" id="A0A9P4P2K2"/>
<dbReference type="OrthoDB" id="1046782at2759"/>